<keyword evidence="2" id="KW-1185">Reference proteome</keyword>
<evidence type="ECO:0000313" key="2">
    <source>
        <dbReference type="Proteomes" id="UP000598174"/>
    </source>
</evidence>
<dbReference type="EMBL" id="BOMM01000081">
    <property type="protein sequence ID" value="GIE16263.1"/>
    <property type="molecule type" value="Genomic_DNA"/>
</dbReference>
<dbReference type="InterPro" id="IPR029060">
    <property type="entry name" value="PIN-like_dom_sf"/>
</dbReference>
<gene>
    <name evidence="1" type="ORF">Afe05nite_81030</name>
</gene>
<protein>
    <recommendedName>
        <fullName evidence="3">PIN domain-containing protein</fullName>
    </recommendedName>
</protein>
<dbReference type="AlphaFoldDB" id="A0A919MHW9"/>
<accession>A0A919MHW9</accession>
<reference evidence="1" key="1">
    <citation type="submission" date="2021-01" db="EMBL/GenBank/DDBJ databases">
        <title>Whole genome shotgun sequence of Actinoplanes ferrugineus NBRC 15555.</title>
        <authorList>
            <person name="Komaki H."/>
            <person name="Tamura T."/>
        </authorList>
    </citation>
    <scope>NUCLEOTIDE SEQUENCE</scope>
    <source>
        <strain evidence="1">NBRC 15555</strain>
    </source>
</reference>
<evidence type="ECO:0008006" key="3">
    <source>
        <dbReference type="Google" id="ProtNLM"/>
    </source>
</evidence>
<organism evidence="1 2">
    <name type="scientific">Paractinoplanes ferrugineus</name>
    <dbReference type="NCBI Taxonomy" id="113564"/>
    <lineage>
        <taxon>Bacteria</taxon>
        <taxon>Bacillati</taxon>
        <taxon>Actinomycetota</taxon>
        <taxon>Actinomycetes</taxon>
        <taxon>Micromonosporales</taxon>
        <taxon>Micromonosporaceae</taxon>
        <taxon>Paractinoplanes</taxon>
    </lineage>
</organism>
<comment type="caution">
    <text evidence="1">The sequence shown here is derived from an EMBL/GenBank/DDBJ whole genome shotgun (WGS) entry which is preliminary data.</text>
</comment>
<dbReference type="Proteomes" id="UP000598174">
    <property type="component" value="Unassembled WGS sequence"/>
</dbReference>
<evidence type="ECO:0000313" key="1">
    <source>
        <dbReference type="EMBL" id="GIE16263.1"/>
    </source>
</evidence>
<dbReference type="RefSeq" id="WP_203822606.1">
    <property type="nucleotide sequence ID" value="NZ_BAAABP010000005.1"/>
</dbReference>
<sequence>MSDDARLICLVFDTTAITAWVREAVSVVELISEINDEDGAVLIPLPCLIEAGHLTGMLQQERLQLLLDHPATFLIVDDPDDWKALAGLRSLTDRHDLASAAWLALENDVLVMTRDPRWYSSVHGGRVALHFDD</sequence>
<dbReference type="SUPFAM" id="SSF88723">
    <property type="entry name" value="PIN domain-like"/>
    <property type="match status" value="1"/>
</dbReference>
<name>A0A919MHW9_9ACTN</name>
<proteinExistence type="predicted"/>